<dbReference type="InterPro" id="IPR056299">
    <property type="entry name" value="CFAP61_dimer"/>
</dbReference>
<reference evidence="2 3" key="1">
    <citation type="submission" date="2022-12" db="EMBL/GenBank/DDBJ databases">
        <title>Chromosome-level genome of Tegillarca granosa.</title>
        <authorList>
            <person name="Kim J."/>
        </authorList>
    </citation>
    <scope>NUCLEOTIDE SEQUENCE [LARGE SCALE GENOMIC DNA]</scope>
    <source>
        <strain evidence="2">Teg-2019</strain>
        <tissue evidence="2">Adductor muscle</tissue>
    </source>
</reference>
<dbReference type="PANTHER" id="PTHR21178">
    <property type="entry name" value="CILIA- AND FLAGELLA-ASSOCIATED PROTEIN 61"/>
    <property type="match status" value="1"/>
</dbReference>
<evidence type="ECO:0000259" key="1">
    <source>
        <dbReference type="Pfam" id="PF23150"/>
    </source>
</evidence>
<name>A0ABQ9F009_TEGGR</name>
<dbReference type="EMBL" id="JARBDR010000657">
    <property type="protein sequence ID" value="KAJ8309536.1"/>
    <property type="molecule type" value="Genomic_DNA"/>
</dbReference>
<proteinExistence type="predicted"/>
<organism evidence="2 3">
    <name type="scientific">Tegillarca granosa</name>
    <name type="common">Malaysian cockle</name>
    <name type="synonym">Anadara granosa</name>
    <dbReference type="NCBI Taxonomy" id="220873"/>
    <lineage>
        <taxon>Eukaryota</taxon>
        <taxon>Metazoa</taxon>
        <taxon>Spiralia</taxon>
        <taxon>Lophotrochozoa</taxon>
        <taxon>Mollusca</taxon>
        <taxon>Bivalvia</taxon>
        <taxon>Autobranchia</taxon>
        <taxon>Pteriomorphia</taxon>
        <taxon>Arcoida</taxon>
        <taxon>Arcoidea</taxon>
        <taxon>Arcidae</taxon>
        <taxon>Tegillarca</taxon>
    </lineage>
</organism>
<dbReference type="InterPro" id="IPR038884">
    <property type="entry name" value="CFAP61"/>
</dbReference>
<dbReference type="PANTHER" id="PTHR21178:SF8">
    <property type="entry name" value="CILIA- AND FLAGELLA-ASSOCIATED PROTEIN 61"/>
    <property type="match status" value="1"/>
</dbReference>
<feature type="domain" description="CFAP61 dimerisation" evidence="1">
    <location>
        <begin position="28"/>
        <end position="105"/>
    </location>
</feature>
<sequence length="110" mass="12228">MATEMLRLFDPTMEPQTAPPEEVLNLIPIYRHPKIQGGVLPGGYNYLHVGKPGLDVALETLMAQSEYGKVFTTGEPGGDVEYFRVHINQYNTIETITCLSKKVCNNSQNS</sequence>
<dbReference type="Proteomes" id="UP001217089">
    <property type="component" value="Unassembled WGS sequence"/>
</dbReference>
<evidence type="ECO:0000313" key="3">
    <source>
        <dbReference type="Proteomes" id="UP001217089"/>
    </source>
</evidence>
<protein>
    <recommendedName>
        <fullName evidence="1">CFAP61 dimerisation domain-containing protein</fullName>
    </recommendedName>
</protein>
<evidence type="ECO:0000313" key="2">
    <source>
        <dbReference type="EMBL" id="KAJ8309536.1"/>
    </source>
</evidence>
<comment type="caution">
    <text evidence="2">The sequence shown here is derived from an EMBL/GenBank/DDBJ whole genome shotgun (WGS) entry which is preliminary data.</text>
</comment>
<accession>A0ABQ9F009</accession>
<gene>
    <name evidence="2" type="ORF">KUTeg_014410</name>
</gene>
<keyword evidence="3" id="KW-1185">Reference proteome</keyword>
<dbReference type="Pfam" id="PF23150">
    <property type="entry name" value="CFAP61_dimer"/>
    <property type="match status" value="1"/>
</dbReference>